<keyword evidence="2" id="KW-1185">Reference proteome</keyword>
<dbReference type="VEuPathDB" id="VectorBase:RPRC000822"/>
<reference evidence="1" key="1">
    <citation type="submission" date="2015-05" db="UniProtKB">
        <authorList>
            <consortium name="EnsemblMetazoa"/>
        </authorList>
    </citation>
    <scope>IDENTIFICATION</scope>
</reference>
<dbReference type="InParanoid" id="T1H9W8"/>
<dbReference type="EnsemblMetazoa" id="RPRC000822-RA">
    <property type="protein sequence ID" value="RPRC000822-PA"/>
    <property type="gene ID" value="RPRC000822"/>
</dbReference>
<dbReference type="PANTHER" id="PTHR47219:SF15">
    <property type="entry name" value="TBC1 DOMAIN FAMILY MEMBER 12 ISOFORM X1"/>
    <property type="match status" value="1"/>
</dbReference>
<dbReference type="EMBL" id="ACPB03022312">
    <property type="status" value="NOT_ANNOTATED_CDS"/>
    <property type="molecule type" value="Genomic_DNA"/>
</dbReference>
<accession>T1H9W8</accession>
<dbReference type="PROSITE" id="PS50086">
    <property type="entry name" value="TBC_RABGAP"/>
    <property type="match status" value="1"/>
</dbReference>
<dbReference type="GO" id="GO:0016192">
    <property type="term" value="P:vesicle-mediated transport"/>
    <property type="evidence" value="ECO:0007669"/>
    <property type="project" value="UniProtKB-ARBA"/>
</dbReference>
<dbReference type="Pfam" id="PF00566">
    <property type="entry name" value="RabGAP-TBC"/>
    <property type="match status" value="1"/>
</dbReference>
<dbReference type="PANTHER" id="PTHR47219">
    <property type="entry name" value="RAB GTPASE-ACTIVATING PROTEIN 1-LIKE"/>
    <property type="match status" value="1"/>
</dbReference>
<name>T1H9W8_RHOPR</name>
<evidence type="ECO:0000313" key="1">
    <source>
        <dbReference type="EnsemblMetazoa" id="RPRC000822-PA"/>
    </source>
</evidence>
<proteinExistence type="predicted"/>
<dbReference type="GO" id="GO:0031410">
    <property type="term" value="C:cytoplasmic vesicle"/>
    <property type="evidence" value="ECO:0007669"/>
    <property type="project" value="UniProtKB-ARBA"/>
</dbReference>
<dbReference type="eggNOG" id="KOG2223">
    <property type="taxonomic scope" value="Eukaryota"/>
</dbReference>
<evidence type="ECO:0000313" key="2">
    <source>
        <dbReference type="Proteomes" id="UP000015103"/>
    </source>
</evidence>
<dbReference type="InterPro" id="IPR035969">
    <property type="entry name" value="Rab-GAP_TBC_sf"/>
</dbReference>
<dbReference type="Gene3D" id="1.10.472.80">
    <property type="entry name" value="Ypt/Rab-GAP domain of gyp1p, domain 3"/>
    <property type="match status" value="1"/>
</dbReference>
<dbReference type="InterPro" id="IPR050302">
    <property type="entry name" value="Rab_GAP_TBC_domain"/>
</dbReference>
<dbReference type="STRING" id="13249.T1H9W8"/>
<dbReference type="FunFam" id="1.10.472.80:FF:000006">
    <property type="entry name" value="TBC1 domain family member 14"/>
    <property type="match status" value="1"/>
</dbReference>
<organism evidence="1 2">
    <name type="scientific">Rhodnius prolixus</name>
    <name type="common">Triatomid bug</name>
    <dbReference type="NCBI Taxonomy" id="13249"/>
    <lineage>
        <taxon>Eukaryota</taxon>
        <taxon>Metazoa</taxon>
        <taxon>Ecdysozoa</taxon>
        <taxon>Arthropoda</taxon>
        <taxon>Hexapoda</taxon>
        <taxon>Insecta</taxon>
        <taxon>Pterygota</taxon>
        <taxon>Neoptera</taxon>
        <taxon>Paraneoptera</taxon>
        <taxon>Hemiptera</taxon>
        <taxon>Heteroptera</taxon>
        <taxon>Panheteroptera</taxon>
        <taxon>Cimicomorpha</taxon>
        <taxon>Reduviidae</taxon>
        <taxon>Triatominae</taxon>
        <taxon>Rhodnius</taxon>
    </lineage>
</organism>
<sequence>MEAYYATYKALLKENLPKLCEHLDSCRLTPDLYLLDWVYTIYAKAMSLDLASRIWDVFLRDGDEFLFRTAIGVLKLSQEQLLGMDFLSGSQYLTKLPEFLTGTQLFKSIASVKMNIGKADFNQLLETYIQMMS</sequence>
<dbReference type="GO" id="GO:0031267">
    <property type="term" value="F:small GTPase binding"/>
    <property type="evidence" value="ECO:0007669"/>
    <property type="project" value="TreeGrafter"/>
</dbReference>
<dbReference type="HOGENOM" id="CLU_091563_1_0_1"/>
<dbReference type="AlphaFoldDB" id="T1H9W8"/>
<dbReference type="SUPFAM" id="SSF47923">
    <property type="entry name" value="Ypt/Rab-GAP domain of gyp1p"/>
    <property type="match status" value="1"/>
</dbReference>
<dbReference type="GO" id="GO:0005773">
    <property type="term" value="C:vacuole"/>
    <property type="evidence" value="ECO:0007669"/>
    <property type="project" value="UniProtKB-ARBA"/>
</dbReference>
<dbReference type="OMA" id="MANTHMV"/>
<dbReference type="Proteomes" id="UP000015103">
    <property type="component" value="Unassembled WGS sequence"/>
</dbReference>
<protein>
    <submittedName>
        <fullName evidence="1">Rab-GAP TBC domain-containing protein</fullName>
    </submittedName>
</protein>
<dbReference type="GO" id="GO:0005096">
    <property type="term" value="F:GTPase activator activity"/>
    <property type="evidence" value="ECO:0007669"/>
    <property type="project" value="TreeGrafter"/>
</dbReference>
<dbReference type="InterPro" id="IPR000195">
    <property type="entry name" value="Rab-GAP-TBC_dom"/>
</dbReference>